<dbReference type="PROSITE" id="PS50987">
    <property type="entry name" value="HTH_ARSR_2"/>
    <property type="match status" value="1"/>
</dbReference>
<evidence type="ECO:0000313" key="2">
    <source>
        <dbReference type="EMBL" id="CAF0702394.1"/>
    </source>
</evidence>
<accession>A0A8J2BRR3</accession>
<dbReference type="InterPro" id="IPR036390">
    <property type="entry name" value="WH_DNA-bd_sf"/>
</dbReference>
<dbReference type="Gene3D" id="1.10.10.10">
    <property type="entry name" value="Winged helix-like DNA-binding domain superfamily/Winged helix DNA-binding domain"/>
    <property type="match status" value="1"/>
</dbReference>
<feature type="domain" description="HTH arsR-type" evidence="1">
    <location>
        <begin position="44"/>
        <end position="138"/>
    </location>
</feature>
<dbReference type="InterPro" id="IPR013216">
    <property type="entry name" value="Methyltransf_11"/>
</dbReference>
<dbReference type="InterPro" id="IPR001845">
    <property type="entry name" value="HTH_ArsR_DNA-bd_dom"/>
</dbReference>
<dbReference type="InterPro" id="IPR036388">
    <property type="entry name" value="WH-like_DNA-bd_sf"/>
</dbReference>
<dbReference type="NCBIfam" id="NF033788">
    <property type="entry name" value="HTH_metalloreg"/>
    <property type="match status" value="1"/>
</dbReference>
<dbReference type="SMART" id="SM00418">
    <property type="entry name" value="HTH_ARSR"/>
    <property type="match status" value="1"/>
</dbReference>
<dbReference type="InterPro" id="IPR011991">
    <property type="entry name" value="ArsR-like_HTH"/>
</dbReference>
<dbReference type="Proteomes" id="UP000663859">
    <property type="component" value="Unassembled WGS sequence"/>
</dbReference>
<dbReference type="Gene3D" id="3.40.50.150">
    <property type="entry name" value="Vaccinia Virus protein VP39"/>
    <property type="match status" value="1"/>
</dbReference>
<dbReference type="GO" id="GO:0003700">
    <property type="term" value="F:DNA-binding transcription factor activity"/>
    <property type="evidence" value="ECO:0007669"/>
    <property type="project" value="InterPro"/>
</dbReference>
<dbReference type="EMBL" id="CAJNOB010000045">
    <property type="protein sequence ID" value="CAF0702394.1"/>
    <property type="molecule type" value="Genomic_DNA"/>
</dbReference>
<sequence>MAFSNRFGGENKPFSHTFLLYAKGRSLGNGKELSYPNTLMESPSSANQESDRIRLWSSLSDFRRLRILSLLRHQELSVAELEQSLRLSQPAISHHLSVLKNLGLVVGRKEGQRTFYRLERTLPPSTLRIVEAAWSLLEGTPQLAQDQKSLSLVLAKRRLQAQKHFNKVAGRLSEAGCPGRGWAAVGPLLAQLVPEAVVADLGAGEGWLAQLLAQRARKVIAVDLSPKMVAFARRELQRKGIQNVEYRLGDLTDPPIEPETVDIAILSQSLHHAPDPPKAILAATQILRPGGRLLVLDLRRHHFEAARTLYGDLWLGFHEMDLVAWFDSAGLQNVGVQLLEPEDRPPRFQPLLVFGFKPQSCSPGQA</sequence>
<dbReference type="PANTHER" id="PTHR43861">
    <property type="entry name" value="TRANS-ACONITATE 2-METHYLTRANSFERASE-RELATED"/>
    <property type="match status" value="1"/>
</dbReference>
<keyword evidence="3" id="KW-1185">Reference proteome</keyword>
<reference evidence="2" key="1">
    <citation type="submission" date="2021-02" db="EMBL/GenBank/DDBJ databases">
        <authorList>
            <person name="Cremers G."/>
            <person name="Picone N."/>
        </authorList>
    </citation>
    <scope>NUCLEOTIDE SEQUENCE</scope>
    <source>
        <strain evidence="2">PQ17</strain>
    </source>
</reference>
<dbReference type="SUPFAM" id="SSF53335">
    <property type="entry name" value="S-adenosyl-L-methionine-dependent methyltransferases"/>
    <property type="match status" value="1"/>
</dbReference>
<evidence type="ECO:0000259" key="1">
    <source>
        <dbReference type="PROSITE" id="PS50987"/>
    </source>
</evidence>
<protein>
    <submittedName>
        <fullName evidence="2">Transcriptional regulator, ArsR family</fullName>
    </submittedName>
</protein>
<dbReference type="CDD" id="cd02440">
    <property type="entry name" value="AdoMet_MTases"/>
    <property type="match status" value="1"/>
</dbReference>
<gene>
    <name evidence="2" type="ORF">MPNT_50060</name>
</gene>
<name>A0A8J2BRR3_9BACT</name>
<dbReference type="Pfam" id="PF08241">
    <property type="entry name" value="Methyltransf_11"/>
    <property type="match status" value="1"/>
</dbReference>
<dbReference type="AlphaFoldDB" id="A0A8J2BRR3"/>
<dbReference type="SUPFAM" id="SSF46785">
    <property type="entry name" value="Winged helix' DNA-binding domain"/>
    <property type="match status" value="1"/>
</dbReference>
<comment type="caution">
    <text evidence="2">The sequence shown here is derived from an EMBL/GenBank/DDBJ whole genome shotgun (WGS) entry which is preliminary data.</text>
</comment>
<organism evidence="2 3">
    <name type="scientific">Candidatus Methylacidithermus pantelleriae</name>
    <dbReference type="NCBI Taxonomy" id="2744239"/>
    <lineage>
        <taxon>Bacteria</taxon>
        <taxon>Pseudomonadati</taxon>
        <taxon>Verrucomicrobiota</taxon>
        <taxon>Methylacidiphilae</taxon>
        <taxon>Methylacidiphilales</taxon>
        <taxon>Methylacidiphilaceae</taxon>
        <taxon>Candidatus Methylacidithermus</taxon>
    </lineage>
</organism>
<dbReference type="PRINTS" id="PR00778">
    <property type="entry name" value="HTHARSR"/>
</dbReference>
<dbReference type="GO" id="GO:0008757">
    <property type="term" value="F:S-adenosylmethionine-dependent methyltransferase activity"/>
    <property type="evidence" value="ECO:0007669"/>
    <property type="project" value="InterPro"/>
</dbReference>
<dbReference type="InterPro" id="IPR029063">
    <property type="entry name" value="SAM-dependent_MTases_sf"/>
</dbReference>
<dbReference type="Pfam" id="PF01022">
    <property type="entry name" value="HTH_5"/>
    <property type="match status" value="1"/>
</dbReference>
<proteinExistence type="predicted"/>
<dbReference type="CDD" id="cd00090">
    <property type="entry name" value="HTH_ARSR"/>
    <property type="match status" value="1"/>
</dbReference>
<evidence type="ECO:0000313" key="3">
    <source>
        <dbReference type="Proteomes" id="UP000663859"/>
    </source>
</evidence>